<gene>
    <name evidence="2" type="ORF">QYM36_006597</name>
</gene>
<organism evidence="2 3">
    <name type="scientific">Artemia franciscana</name>
    <name type="common">Brine shrimp</name>
    <name type="synonym">Artemia sanfranciscana</name>
    <dbReference type="NCBI Taxonomy" id="6661"/>
    <lineage>
        <taxon>Eukaryota</taxon>
        <taxon>Metazoa</taxon>
        <taxon>Ecdysozoa</taxon>
        <taxon>Arthropoda</taxon>
        <taxon>Crustacea</taxon>
        <taxon>Branchiopoda</taxon>
        <taxon>Anostraca</taxon>
        <taxon>Artemiidae</taxon>
        <taxon>Artemia</taxon>
    </lineage>
</organism>
<evidence type="ECO:0000313" key="3">
    <source>
        <dbReference type="Proteomes" id="UP001187531"/>
    </source>
</evidence>
<evidence type="ECO:0000256" key="1">
    <source>
        <dbReference type="SAM" id="MobiDB-lite"/>
    </source>
</evidence>
<accession>A0AA88HVH2</accession>
<dbReference type="EMBL" id="JAVRJZ010000010">
    <property type="protein sequence ID" value="KAK2717848.1"/>
    <property type="molecule type" value="Genomic_DNA"/>
</dbReference>
<dbReference type="AlphaFoldDB" id="A0AA88HVH2"/>
<dbReference type="InterPro" id="IPR036691">
    <property type="entry name" value="Endo/exonu/phosph_ase_sf"/>
</dbReference>
<sequence length="231" mass="25358">MMAKILTETDRELETDPNPEKTQTEVTEKSKSSSFSISSLLGSDAQKEEKKADSDANPWVAMFQQSSAAAHLLQSVTLPSGYESNPQVLARLARIRLKGNPANVSIIFTYGLTRDANETIKDVFFGKLQQLTSSIAAGDYLIVAGDFNARGEAQIGHNLSLTDLYYADDLGLLSDLVEAQIILDSVVAWADLITLKVSTEKNKFMAINHDTGPFPLTAKQVQLEKVNHFTY</sequence>
<dbReference type="Proteomes" id="UP001187531">
    <property type="component" value="Unassembled WGS sequence"/>
</dbReference>
<keyword evidence="3" id="KW-1185">Reference proteome</keyword>
<dbReference type="SUPFAM" id="SSF56219">
    <property type="entry name" value="DNase I-like"/>
    <property type="match status" value="1"/>
</dbReference>
<proteinExistence type="predicted"/>
<comment type="caution">
    <text evidence="2">The sequence shown here is derived from an EMBL/GenBank/DDBJ whole genome shotgun (WGS) entry which is preliminary data.</text>
</comment>
<evidence type="ECO:0000313" key="2">
    <source>
        <dbReference type="EMBL" id="KAK2717848.1"/>
    </source>
</evidence>
<feature type="compositionally biased region" description="Low complexity" evidence="1">
    <location>
        <begin position="32"/>
        <end position="43"/>
    </location>
</feature>
<protein>
    <recommendedName>
        <fullName evidence="4">Endonuclease/exonuclease/phosphatase domain-containing protein</fullName>
    </recommendedName>
</protein>
<feature type="compositionally biased region" description="Basic and acidic residues" evidence="1">
    <location>
        <begin position="7"/>
        <end position="31"/>
    </location>
</feature>
<name>A0AA88HVH2_ARTSF</name>
<reference evidence="2" key="1">
    <citation type="submission" date="2023-07" db="EMBL/GenBank/DDBJ databases">
        <title>Chromosome-level genome assembly of Artemia franciscana.</title>
        <authorList>
            <person name="Jo E."/>
        </authorList>
    </citation>
    <scope>NUCLEOTIDE SEQUENCE</scope>
    <source>
        <tissue evidence="2">Whole body</tissue>
    </source>
</reference>
<feature type="region of interest" description="Disordered" evidence="1">
    <location>
        <begin position="1"/>
        <end position="56"/>
    </location>
</feature>
<evidence type="ECO:0008006" key="4">
    <source>
        <dbReference type="Google" id="ProtNLM"/>
    </source>
</evidence>
<feature type="compositionally biased region" description="Basic and acidic residues" evidence="1">
    <location>
        <begin position="45"/>
        <end position="54"/>
    </location>
</feature>